<organism evidence="2 3">
    <name type="scientific">Spartinivicinus marinus</name>
    <dbReference type="NCBI Taxonomy" id="2994442"/>
    <lineage>
        <taxon>Bacteria</taxon>
        <taxon>Pseudomonadati</taxon>
        <taxon>Pseudomonadota</taxon>
        <taxon>Gammaproteobacteria</taxon>
        <taxon>Oceanospirillales</taxon>
        <taxon>Zooshikellaceae</taxon>
        <taxon>Spartinivicinus</taxon>
    </lineage>
</organism>
<proteinExistence type="predicted"/>
<keyword evidence="3" id="KW-1185">Reference proteome</keyword>
<feature type="chain" id="PRO_5032801721" evidence="1">
    <location>
        <begin position="22"/>
        <end position="159"/>
    </location>
</feature>
<evidence type="ECO:0000313" key="2">
    <source>
        <dbReference type="EMBL" id="NYZ64668.1"/>
    </source>
</evidence>
<dbReference type="Pfam" id="PF19671">
    <property type="entry name" value="DUF6174"/>
    <property type="match status" value="1"/>
</dbReference>
<protein>
    <submittedName>
        <fullName evidence="2">Uncharacterized protein</fullName>
    </submittedName>
</protein>
<keyword evidence="1" id="KW-0732">Signal</keyword>
<evidence type="ECO:0000313" key="3">
    <source>
        <dbReference type="Proteomes" id="UP000569732"/>
    </source>
</evidence>
<accession>A0A853I1Q4</accession>
<comment type="caution">
    <text evidence="2">The sequence shown here is derived from an EMBL/GenBank/DDBJ whole genome shotgun (WGS) entry which is preliminary data.</text>
</comment>
<dbReference type="InterPro" id="IPR046172">
    <property type="entry name" value="DUF6174"/>
</dbReference>
<dbReference type="AlphaFoldDB" id="A0A853I1Q4"/>
<name>A0A853I1Q4_9GAMM</name>
<dbReference type="RefSeq" id="WP_180566708.1">
    <property type="nucleotide sequence ID" value="NZ_JACCKB010000002.1"/>
</dbReference>
<reference evidence="2 3" key="1">
    <citation type="submission" date="2020-07" db="EMBL/GenBank/DDBJ databases">
        <title>Endozoicomonas sp. nov., isolated from sediment.</title>
        <authorList>
            <person name="Gu T."/>
        </authorList>
    </citation>
    <scope>NUCLEOTIDE SEQUENCE [LARGE SCALE GENOMIC DNA]</scope>
    <source>
        <strain evidence="2 3">SM1973</strain>
    </source>
</reference>
<feature type="signal peptide" evidence="1">
    <location>
        <begin position="1"/>
        <end position="21"/>
    </location>
</feature>
<dbReference type="Proteomes" id="UP000569732">
    <property type="component" value="Unassembled WGS sequence"/>
</dbReference>
<evidence type="ECO:0000256" key="1">
    <source>
        <dbReference type="SAM" id="SignalP"/>
    </source>
</evidence>
<sequence length="159" mass="18206">MALKKMLALALTTALSASVSANSIDPWSEDFTKDFKPEVATYLAKWYKNNYNDYTYIYRYFCFCAEAGKSFTVDVRDNKVKKVTYTDTNQEVPESFMSMFSTIDGLFVDLVKANKNAHKINVEFNSRHGNPTSVYIDDDPRIADEETSYVIDQIFPILP</sequence>
<dbReference type="EMBL" id="JACCKB010000002">
    <property type="protein sequence ID" value="NYZ64668.1"/>
    <property type="molecule type" value="Genomic_DNA"/>
</dbReference>
<gene>
    <name evidence="2" type="ORF">H0A36_01530</name>
</gene>